<dbReference type="Proteomes" id="UP000824264">
    <property type="component" value="Unassembled WGS sequence"/>
</dbReference>
<evidence type="ECO:0000256" key="1">
    <source>
        <dbReference type="SAM" id="MobiDB-lite"/>
    </source>
</evidence>
<dbReference type="Pfam" id="PF01312">
    <property type="entry name" value="Bac_export_2"/>
    <property type="match status" value="1"/>
</dbReference>
<evidence type="ECO:0000313" key="3">
    <source>
        <dbReference type="Proteomes" id="UP000824264"/>
    </source>
</evidence>
<accession>A0A9D1QZ58</accession>
<evidence type="ECO:0000313" key="2">
    <source>
        <dbReference type="EMBL" id="HIW77870.1"/>
    </source>
</evidence>
<protein>
    <submittedName>
        <fullName evidence="2">EscU/YscU/HrcU family type III secretion system export apparatus switch protein</fullName>
    </submittedName>
</protein>
<feature type="region of interest" description="Disordered" evidence="1">
    <location>
        <begin position="1"/>
        <end position="26"/>
    </location>
</feature>
<dbReference type="AlphaFoldDB" id="A0A9D1QZ58"/>
<feature type="non-terminal residue" evidence="2">
    <location>
        <position position="26"/>
    </location>
</feature>
<comment type="caution">
    <text evidence="2">The sequence shown here is derived from an EMBL/GenBank/DDBJ whole genome shotgun (WGS) entry which is preliminary data.</text>
</comment>
<dbReference type="EMBL" id="DXGI01000071">
    <property type="protein sequence ID" value="HIW77870.1"/>
    <property type="molecule type" value="Genomic_DNA"/>
</dbReference>
<dbReference type="GO" id="GO:0009306">
    <property type="term" value="P:protein secretion"/>
    <property type="evidence" value="ECO:0007669"/>
    <property type="project" value="InterPro"/>
</dbReference>
<feature type="compositionally biased region" description="Basic and acidic residues" evidence="1">
    <location>
        <begin position="12"/>
        <end position="26"/>
    </location>
</feature>
<proteinExistence type="predicted"/>
<organism evidence="2 3">
    <name type="scientific">Candidatus Bilophila faecipullorum</name>
    <dbReference type="NCBI Taxonomy" id="2838482"/>
    <lineage>
        <taxon>Bacteria</taxon>
        <taxon>Pseudomonadati</taxon>
        <taxon>Thermodesulfobacteriota</taxon>
        <taxon>Desulfovibrionia</taxon>
        <taxon>Desulfovibrionales</taxon>
        <taxon>Desulfovibrionaceae</taxon>
        <taxon>Bilophila</taxon>
    </lineage>
</organism>
<sequence length="26" mass="3034">MSDKTEQPTPKRLRESREKGDVCKSQ</sequence>
<dbReference type="GO" id="GO:0016020">
    <property type="term" value="C:membrane"/>
    <property type="evidence" value="ECO:0007669"/>
    <property type="project" value="InterPro"/>
</dbReference>
<gene>
    <name evidence="2" type="ORF">H9874_01825</name>
</gene>
<reference evidence="2" key="1">
    <citation type="journal article" date="2021" name="PeerJ">
        <title>Extensive microbial diversity within the chicken gut microbiome revealed by metagenomics and culture.</title>
        <authorList>
            <person name="Gilroy R."/>
            <person name="Ravi A."/>
            <person name="Getino M."/>
            <person name="Pursley I."/>
            <person name="Horton D.L."/>
            <person name="Alikhan N.F."/>
            <person name="Baker D."/>
            <person name="Gharbi K."/>
            <person name="Hall N."/>
            <person name="Watson M."/>
            <person name="Adriaenssens E.M."/>
            <person name="Foster-Nyarko E."/>
            <person name="Jarju S."/>
            <person name="Secka A."/>
            <person name="Antonio M."/>
            <person name="Oren A."/>
            <person name="Chaudhuri R.R."/>
            <person name="La Ragione R."/>
            <person name="Hildebrand F."/>
            <person name="Pallen M.J."/>
        </authorList>
    </citation>
    <scope>NUCLEOTIDE SEQUENCE</scope>
    <source>
        <strain evidence="2">ChiSxjej5B17-1746</strain>
    </source>
</reference>
<reference evidence="2" key="2">
    <citation type="submission" date="2021-04" db="EMBL/GenBank/DDBJ databases">
        <authorList>
            <person name="Gilroy R."/>
        </authorList>
    </citation>
    <scope>NUCLEOTIDE SEQUENCE</scope>
    <source>
        <strain evidence="2">ChiSxjej5B17-1746</strain>
    </source>
</reference>
<dbReference type="InterPro" id="IPR006135">
    <property type="entry name" value="T3SS_substrate_exporter"/>
</dbReference>
<name>A0A9D1QZ58_9BACT</name>